<dbReference type="EC" id="2.7.13.3" evidence="2"/>
<keyword evidence="11" id="KW-1185">Reference proteome</keyword>
<evidence type="ECO:0000256" key="7">
    <source>
        <dbReference type="ARBA" id="ARBA00022840"/>
    </source>
</evidence>
<keyword evidence="6" id="KW-0418">Kinase</keyword>
<evidence type="ECO:0000256" key="4">
    <source>
        <dbReference type="ARBA" id="ARBA00022679"/>
    </source>
</evidence>
<dbReference type="PANTHER" id="PTHR41523:SF8">
    <property type="entry name" value="ETHYLENE RESPONSE SENSOR PROTEIN"/>
    <property type="match status" value="1"/>
</dbReference>
<evidence type="ECO:0000256" key="6">
    <source>
        <dbReference type="ARBA" id="ARBA00022777"/>
    </source>
</evidence>
<dbReference type="OrthoDB" id="9767435at2"/>
<keyword evidence="5" id="KW-0547">Nucleotide-binding</keyword>
<keyword evidence="3" id="KW-0597">Phosphoprotein</keyword>
<accession>A0A2V2LBN9</accession>
<dbReference type="Proteomes" id="UP000245680">
    <property type="component" value="Unassembled WGS sequence"/>
</dbReference>
<dbReference type="Gene3D" id="3.30.450.20">
    <property type="entry name" value="PAS domain"/>
    <property type="match status" value="2"/>
</dbReference>
<feature type="domain" description="Signal transduction histidine kinase subgroup 2 dimerisation and phosphoacceptor" evidence="9">
    <location>
        <begin position="427"/>
        <end position="500"/>
    </location>
</feature>
<reference evidence="10 11" key="1">
    <citation type="submission" date="2018-05" db="EMBL/GenBank/DDBJ databases">
        <title>Rhodobacteraceae gen. nov., sp. nov. isolated from sea water.</title>
        <authorList>
            <person name="Ren Y."/>
        </authorList>
    </citation>
    <scope>NUCLEOTIDE SEQUENCE [LARGE SCALE GENOMIC DNA]</scope>
    <source>
        <strain evidence="10 11">TG-679</strain>
    </source>
</reference>
<evidence type="ECO:0000256" key="2">
    <source>
        <dbReference type="ARBA" id="ARBA00012438"/>
    </source>
</evidence>
<evidence type="ECO:0000256" key="8">
    <source>
        <dbReference type="SAM" id="MobiDB-lite"/>
    </source>
</evidence>
<proteinExistence type="predicted"/>
<comment type="catalytic activity">
    <reaction evidence="1">
        <text>ATP + protein L-histidine = ADP + protein N-phospho-L-histidine.</text>
        <dbReference type="EC" id="2.7.13.3"/>
    </reaction>
</comment>
<dbReference type="GO" id="GO:0005524">
    <property type="term" value="F:ATP binding"/>
    <property type="evidence" value="ECO:0007669"/>
    <property type="project" value="UniProtKB-KW"/>
</dbReference>
<gene>
    <name evidence="10" type="ORF">DKT77_18445</name>
</gene>
<name>A0A2V2LBN9_9RHOB</name>
<dbReference type="EMBL" id="QGKU01000060">
    <property type="protein sequence ID" value="PWR01141.1"/>
    <property type="molecule type" value="Genomic_DNA"/>
</dbReference>
<dbReference type="GO" id="GO:0004673">
    <property type="term" value="F:protein histidine kinase activity"/>
    <property type="evidence" value="ECO:0007669"/>
    <property type="project" value="UniProtKB-EC"/>
</dbReference>
<comment type="caution">
    <text evidence="10">The sequence shown here is derived from an EMBL/GenBank/DDBJ whole genome shotgun (WGS) entry which is preliminary data.</text>
</comment>
<dbReference type="InterPro" id="IPR011495">
    <property type="entry name" value="Sig_transdc_His_kin_sub2_dim/P"/>
</dbReference>
<organism evidence="10 11">
    <name type="scientific">Meridianimarinicoccus roseus</name>
    <dbReference type="NCBI Taxonomy" id="2072018"/>
    <lineage>
        <taxon>Bacteria</taxon>
        <taxon>Pseudomonadati</taxon>
        <taxon>Pseudomonadota</taxon>
        <taxon>Alphaproteobacteria</taxon>
        <taxon>Rhodobacterales</taxon>
        <taxon>Paracoccaceae</taxon>
        <taxon>Meridianimarinicoccus</taxon>
    </lineage>
</organism>
<evidence type="ECO:0000256" key="3">
    <source>
        <dbReference type="ARBA" id="ARBA00022553"/>
    </source>
</evidence>
<dbReference type="PANTHER" id="PTHR41523">
    <property type="entry name" value="TWO-COMPONENT SYSTEM SENSOR PROTEIN"/>
    <property type="match status" value="1"/>
</dbReference>
<protein>
    <recommendedName>
        <fullName evidence="2">histidine kinase</fullName>
        <ecNumber evidence="2">2.7.13.3</ecNumber>
    </recommendedName>
</protein>
<evidence type="ECO:0000256" key="1">
    <source>
        <dbReference type="ARBA" id="ARBA00000085"/>
    </source>
</evidence>
<sequence length="657" mass="69921">MPPAPAVPRPRMNAARPGFSPKQTARRARARPVPDVPTARTHIADGPPAMTTPDRADLPRNLWQRLRRSLGARVAMLLSLALIPLGVIAVEQTRRVENELDRAQALNLRAITAELARYESASAGRALGAARAFAATLPVLAGDPVACRRTAEGIVTGGDGLFTFAGFLPTEGLMTCSSVTDAYDFSSAPRFRERMENPTVFASARVEGRVSRQPVISVFHPVLGPDGGMRGYVVVSLGARDLNLPAHVTAADIELAVVDSRGAVLGSNLPTGQATDMLPDGFVPEQAADDAAPSFSAQDQRGRSRDYAVEPIIEGVAYAVGARPLNEAAARGVFLSPAAYPVLMWLASLFLVLAVIETSLIGPVRTLSARITLFGRHRELGVPQPRTGMPSELSRIEEAFADMAGQSVSDERALMDALHERDALLREVHHRVKNNLQVISSMINLQARSAQNAETEAALARISCRIGGLGVVHRHLYEARRMDSVAFDRLLRDLAEMMTEAGQGLDTEANDDAVSPIDTVGLAPVRLTADDSMPATLFAVEALTTALGIVPSQARGRGQVRLVLSETAVTNGTAVCIRVESPAADAGPRGGSDGAAGDDAAARSSRRLIEAFARQVHGKWRVGRDGPLQVAELLFVKSLVLDPVCAPHATVRDGMAD</sequence>
<evidence type="ECO:0000256" key="5">
    <source>
        <dbReference type="ARBA" id="ARBA00022741"/>
    </source>
</evidence>
<evidence type="ECO:0000313" key="10">
    <source>
        <dbReference type="EMBL" id="PWR01141.1"/>
    </source>
</evidence>
<dbReference type="AlphaFoldDB" id="A0A2V2LBN9"/>
<evidence type="ECO:0000313" key="11">
    <source>
        <dbReference type="Proteomes" id="UP000245680"/>
    </source>
</evidence>
<feature type="region of interest" description="Disordered" evidence="8">
    <location>
        <begin position="1"/>
        <end position="56"/>
    </location>
</feature>
<dbReference type="Pfam" id="PF07568">
    <property type="entry name" value="HisKA_2"/>
    <property type="match status" value="1"/>
</dbReference>
<evidence type="ECO:0000259" key="9">
    <source>
        <dbReference type="Pfam" id="PF07568"/>
    </source>
</evidence>
<feature type="compositionally biased region" description="Low complexity" evidence="8">
    <location>
        <begin position="31"/>
        <end position="40"/>
    </location>
</feature>
<keyword evidence="7" id="KW-0067">ATP-binding</keyword>
<keyword evidence="4" id="KW-0808">Transferase</keyword>